<dbReference type="Pfam" id="PF01535">
    <property type="entry name" value="PPR"/>
    <property type="match status" value="2"/>
</dbReference>
<evidence type="ECO:0000313" key="6">
    <source>
        <dbReference type="Proteomes" id="UP000250235"/>
    </source>
</evidence>
<proteinExistence type="inferred from homology"/>
<dbReference type="Proteomes" id="UP000250235">
    <property type="component" value="Unassembled WGS sequence"/>
</dbReference>
<dbReference type="InterPro" id="IPR046848">
    <property type="entry name" value="E_motif"/>
</dbReference>
<protein>
    <submittedName>
        <fullName evidence="5">Pentatricopeptide repeat-containing protein</fullName>
    </submittedName>
</protein>
<evidence type="ECO:0000256" key="1">
    <source>
        <dbReference type="ARBA" id="ARBA00006643"/>
    </source>
</evidence>
<dbReference type="GO" id="GO:0008270">
    <property type="term" value="F:zinc ion binding"/>
    <property type="evidence" value="ECO:0007669"/>
    <property type="project" value="InterPro"/>
</dbReference>
<feature type="repeat" description="PPR" evidence="3">
    <location>
        <begin position="22"/>
        <end position="56"/>
    </location>
</feature>
<dbReference type="AlphaFoldDB" id="A0A2Z7DHZ3"/>
<keyword evidence="6" id="KW-1185">Reference proteome</keyword>
<feature type="repeat" description="PPR" evidence="3">
    <location>
        <begin position="92"/>
        <end position="122"/>
    </location>
</feature>
<evidence type="ECO:0000259" key="4">
    <source>
        <dbReference type="Pfam" id="PF14432"/>
    </source>
</evidence>
<dbReference type="PROSITE" id="PS51375">
    <property type="entry name" value="PPR"/>
    <property type="match status" value="3"/>
</dbReference>
<evidence type="ECO:0000256" key="3">
    <source>
        <dbReference type="PROSITE-ProRule" id="PRU00708"/>
    </source>
</evidence>
<feature type="repeat" description="PPR" evidence="3">
    <location>
        <begin position="123"/>
        <end position="157"/>
    </location>
</feature>
<dbReference type="Pfam" id="PF14432">
    <property type="entry name" value="DYW_deaminase"/>
    <property type="match status" value="1"/>
</dbReference>
<dbReference type="EMBL" id="KQ987720">
    <property type="protein sequence ID" value="KZV57068.1"/>
    <property type="molecule type" value="Genomic_DNA"/>
</dbReference>
<dbReference type="SUPFAM" id="SSF48452">
    <property type="entry name" value="TPR-like"/>
    <property type="match status" value="1"/>
</dbReference>
<dbReference type="PANTHER" id="PTHR47926:SF503">
    <property type="entry name" value="PENTATRICOPEPTIDE REPEAT-CONTAINING PROTEIN"/>
    <property type="match status" value="1"/>
</dbReference>
<dbReference type="Gene3D" id="1.25.40.10">
    <property type="entry name" value="Tetratricopeptide repeat domain"/>
    <property type="match status" value="2"/>
</dbReference>
<feature type="domain" description="DYW" evidence="4">
    <location>
        <begin position="347"/>
        <end position="416"/>
    </location>
</feature>
<evidence type="ECO:0000313" key="5">
    <source>
        <dbReference type="EMBL" id="KZV57068.1"/>
    </source>
</evidence>
<sequence>MYVHCGSVQKARKLFDEIPQKSLITWNAMISGYSQHGHGMEVLDLYQDMQTSGTLPDEVTLVGVLSSCANLGAQRIGHDLEKKIDILGYGSNTFLKNALMNMYARCGNLSKATAIFDAMPEKSLISWTAIIGGYGMHGQGKVSVELFDQMIRTGIKPDKAVFVSVLTACSHAGLTEKGLDYFYSMEKKYNLKPSTEHYSCVVDLLGRAGQLSKARDFIESMPMNPDGPVWGALLGACKIHKNVELAKLAFDKVVELEPDNIGYYVLLSNIYSEANDKEGISRIRIMMRERGVRKDPGYSFVERNGKLHLFMAGSKSHPQEKEIYDMLRKLQHLVEPNNDRAISTSTSVHSERLAIAFALLNSTEEKICVIKNLRICADCHVFVKSVSKFFNFEFIIRDATRFHHFKDGSCSCKDFW</sequence>
<evidence type="ECO:0000256" key="2">
    <source>
        <dbReference type="ARBA" id="ARBA00022737"/>
    </source>
</evidence>
<dbReference type="NCBIfam" id="TIGR00756">
    <property type="entry name" value="PPR"/>
    <property type="match status" value="4"/>
</dbReference>
<accession>A0A2Z7DHZ3</accession>
<dbReference type="GO" id="GO:0003723">
    <property type="term" value="F:RNA binding"/>
    <property type="evidence" value="ECO:0007669"/>
    <property type="project" value="InterPro"/>
</dbReference>
<organism evidence="5 6">
    <name type="scientific">Dorcoceras hygrometricum</name>
    <dbReference type="NCBI Taxonomy" id="472368"/>
    <lineage>
        <taxon>Eukaryota</taxon>
        <taxon>Viridiplantae</taxon>
        <taxon>Streptophyta</taxon>
        <taxon>Embryophyta</taxon>
        <taxon>Tracheophyta</taxon>
        <taxon>Spermatophyta</taxon>
        <taxon>Magnoliopsida</taxon>
        <taxon>eudicotyledons</taxon>
        <taxon>Gunneridae</taxon>
        <taxon>Pentapetalae</taxon>
        <taxon>asterids</taxon>
        <taxon>lamiids</taxon>
        <taxon>Lamiales</taxon>
        <taxon>Gesneriaceae</taxon>
        <taxon>Didymocarpoideae</taxon>
        <taxon>Trichosporeae</taxon>
        <taxon>Loxocarpinae</taxon>
        <taxon>Dorcoceras</taxon>
    </lineage>
</organism>
<dbReference type="Pfam" id="PF20431">
    <property type="entry name" value="E_motif"/>
    <property type="match status" value="1"/>
</dbReference>
<dbReference type="InterPro" id="IPR002885">
    <property type="entry name" value="PPR_rpt"/>
</dbReference>
<dbReference type="OrthoDB" id="1487578at2759"/>
<keyword evidence="2" id="KW-0677">Repeat</keyword>
<dbReference type="FunFam" id="1.25.40.10:FF:000090">
    <property type="entry name" value="Pentatricopeptide repeat-containing protein, chloroplastic"/>
    <property type="match status" value="1"/>
</dbReference>
<name>A0A2Z7DHZ3_9LAMI</name>
<reference evidence="5 6" key="1">
    <citation type="journal article" date="2015" name="Proc. Natl. Acad. Sci. U.S.A.">
        <title>The resurrection genome of Boea hygrometrica: A blueprint for survival of dehydration.</title>
        <authorList>
            <person name="Xiao L."/>
            <person name="Yang G."/>
            <person name="Zhang L."/>
            <person name="Yang X."/>
            <person name="Zhao S."/>
            <person name="Ji Z."/>
            <person name="Zhou Q."/>
            <person name="Hu M."/>
            <person name="Wang Y."/>
            <person name="Chen M."/>
            <person name="Xu Y."/>
            <person name="Jin H."/>
            <person name="Xiao X."/>
            <person name="Hu G."/>
            <person name="Bao F."/>
            <person name="Hu Y."/>
            <person name="Wan P."/>
            <person name="Li L."/>
            <person name="Deng X."/>
            <person name="Kuang T."/>
            <person name="Xiang C."/>
            <person name="Zhu J.K."/>
            <person name="Oliver M.J."/>
            <person name="He Y."/>
        </authorList>
    </citation>
    <scope>NUCLEOTIDE SEQUENCE [LARGE SCALE GENOMIC DNA]</scope>
    <source>
        <strain evidence="6">cv. XS01</strain>
    </source>
</reference>
<comment type="similarity">
    <text evidence="1">Belongs to the PPR family. PCMP-H subfamily.</text>
</comment>
<dbReference type="InterPro" id="IPR046960">
    <property type="entry name" value="PPR_At4g14850-like_plant"/>
</dbReference>
<dbReference type="GO" id="GO:0009451">
    <property type="term" value="P:RNA modification"/>
    <property type="evidence" value="ECO:0007669"/>
    <property type="project" value="InterPro"/>
</dbReference>
<gene>
    <name evidence="5" type="ORF">F511_05942</name>
</gene>
<dbReference type="PANTHER" id="PTHR47926">
    <property type="entry name" value="PENTATRICOPEPTIDE REPEAT-CONTAINING PROTEIN"/>
    <property type="match status" value="1"/>
</dbReference>
<dbReference type="Pfam" id="PF13041">
    <property type="entry name" value="PPR_2"/>
    <property type="match status" value="2"/>
</dbReference>
<dbReference type="InterPro" id="IPR032867">
    <property type="entry name" value="DYW_dom"/>
</dbReference>
<dbReference type="InterPro" id="IPR011990">
    <property type="entry name" value="TPR-like_helical_dom_sf"/>
</dbReference>